<dbReference type="RefSeq" id="WP_095996971.1">
    <property type="nucleotide sequence ID" value="NZ_NSLI01000002.1"/>
</dbReference>
<feature type="region of interest" description="Disordered" evidence="2">
    <location>
        <begin position="1"/>
        <end position="26"/>
    </location>
</feature>
<dbReference type="HAMAP" id="MF_00652">
    <property type="entry name" value="UPF0246"/>
    <property type="match status" value="1"/>
</dbReference>
<evidence type="ECO:0000256" key="2">
    <source>
        <dbReference type="SAM" id="MobiDB-lite"/>
    </source>
</evidence>
<sequence length="253" mass="28019">MIAVISPAKSLDYERAPPPCTPTRPRFSEEAETLAKACSRLSRKRLAELIKISPALAKLNADRYRGFADAPERPALFAFAGDVYVGLDAYSLDEEAVAYAQDHLRMLSGLYGLLRPLDAIRPYRLEMGTRWAPGDRSGRDRLTDWWGDRIARALGEELGAEGSGVILNLASEEYWAAVDKFVPAGAGVIAVDFREGPDARFVSFHAKKARGMMARWVVEHRIQDPAALPGFDADGYRHDAQASTPDRLRFVRA</sequence>
<dbReference type="EMBL" id="NSLI01000002">
    <property type="protein sequence ID" value="PAX08461.1"/>
    <property type="molecule type" value="Genomic_DNA"/>
</dbReference>
<dbReference type="AlphaFoldDB" id="A0A2A2SHG0"/>
<evidence type="ECO:0000256" key="1">
    <source>
        <dbReference type="HAMAP-Rule" id="MF_00652"/>
    </source>
</evidence>
<name>A0A2A2SHG0_9SPHN</name>
<dbReference type="Proteomes" id="UP000218151">
    <property type="component" value="Unassembled WGS sequence"/>
</dbReference>
<reference evidence="4" key="1">
    <citation type="submission" date="2017-09" db="EMBL/GenBank/DDBJ databases">
        <authorList>
            <person name="Feng G."/>
            <person name="Zhu H."/>
        </authorList>
    </citation>
    <scope>NUCLEOTIDE SEQUENCE [LARGE SCALE GENOMIC DNA]</scope>
    <source>
        <strain evidence="4">1PNM-20</strain>
    </source>
</reference>
<accession>A0A2A2SHG0</accession>
<protein>
    <recommendedName>
        <fullName evidence="1">UPF0246 protein CKY28_03470</fullName>
    </recommendedName>
</protein>
<dbReference type="GO" id="GO:0033194">
    <property type="term" value="P:response to hydroperoxide"/>
    <property type="evidence" value="ECO:0007669"/>
    <property type="project" value="TreeGrafter"/>
</dbReference>
<comment type="similarity">
    <text evidence="1">Belongs to the UPF0246 family.</text>
</comment>
<dbReference type="PANTHER" id="PTHR30283:SF4">
    <property type="entry name" value="PEROXIDE STRESS RESISTANCE PROTEIN YAAA"/>
    <property type="match status" value="1"/>
</dbReference>
<dbReference type="Pfam" id="PF03883">
    <property type="entry name" value="H2O2_YaaD"/>
    <property type="match status" value="1"/>
</dbReference>
<organism evidence="3 4">
    <name type="scientific">Sphingomonas lenta</name>
    <dbReference type="NCBI Taxonomy" id="1141887"/>
    <lineage>
        <taxon>Bacteria</taxon>
        <taxon>Pseudomonadati</taxon>
        <taxon>Pseudomonadota</taxon>
        <taxon>Alphaproteobacteria</taxon>
        <taxon>Sphingomonadales</taxon>
        <taxon>Sphingomonadaceae</taxon>
        <taxon>Sphingomonas</taxon>
    </lineage>
</organism>
<dbReference type="InterPro" id="IPR005583">
    <property type="entry name" value="YaaA"/>
</dbReference>
<comment type="caution">
    <text evidence="3">The sequence shown here is derived from an EMBL/GenBank/DDBJ whole genome shotgun (WGS) entry which is preliminary data.</text>
</comment>
<dbReference type="GO" id="GO:0005829">
    <property type="term" value="C:cytosol"/>
    <property type="evidence" value="ECO:0007669"/>
    <property type="project" value="TreeGrafter"/>
</dbReference>
<dbReference type="PANTHER" id="PTHR30283">
    <property type="entry name" value="PEROXIDE STRESS RESPONSE PROTEIN YAAA"/>
    <property type="match status" value="1"/>
</dbReference>
<evidence type="ECO:0000313" key="4">
    <source>
        <dbReference type="Proteomes" id="UP000218151"/>
    </source>
</evidence>
<keyword evidence="4" id="KW-1185">Reference proteome</keyword>
<proteinExistence type="inferred from homology"/>
<dbReference type="OrthoDB" id="9777133at2"/>
<gene>
    <name evidence="3" type="ORF">CKY28_03470</name>
</gene>
<evidence type="ECO:0000313" key="3">
    <source>
        <dbReference type="EMBL" id="PAX08461.1"/>
    </source>
</evidence>